<accession>A0A6C0FBG9</accession>
<reference evidence="1" key="1">
    <citation type="journal article" date="2020" name="Nature">
        <title>Giant virus diversity and host interactions through global metagenomics.</title>
        <authorList>
            <person name="Schulz F."/>
            <person name="Roux S."/>
            <person name="Paez-Espino D."/>
            <person name="Jungbluth S."/>
            <person name="Walsh D.A."/>
            <person name="Denef V.J."/>
            <person name="McMahon K.D."/>
            <person name="Konstantinidis K.T."/>
            <person name="Eloe-Fadrosh E.A."/>
            <person name="Kyrpides N.C."/>
            <person name="Woyke T."/>
        </authorList>
    </citation>
    <scope>NUCLEOTIDE SEQUENCE</scope>
    <source>
        <strain evidence="1">GVMAG-S-ERX556049-19</strain>
    </source>
</reference>
<dbReference type="Gene3D" id="3.40.50.150">
    <property type="entry name" value="Vaccinia Virus protein VP39"/>
    <property type="match status" value="1"/>
</dbReference>
<dbReference type="EMBL" id="MN738822">
    <property type="protein sequence ID" value="QHT37899.1"/>
    <property type="molecule type" value="Genomic_DNA"/>
</dbReference>
<name>A0A6C0FBG9_9ZZZZ</name>
<organism evidence="1">
    <name type="scientific">viral metagenome</name>
    <dbReference type="NCBI Taxonomy" id="1070528"/>
    <lineage>
        <taxon>unclassified sequences</taxon>
        <taxon>metagenomes</taxon>
        <taxon>organismal metagenomes</taxon>
    </lineage>
</organism>
<dbReference type="PANTHER" id="PTHR37909:SF1">
    <property type="entry name" value="S-ADENOSYL-L-METHIONINE-DEPENDENT METHYLTRANSFERASES SUPERFAMILY PROTEIN"/>
    <property type="match status" value="1"/>
</dbReference>
<dbReference type="SUPFAM" id="SSF53335">
    <property type="entry name" value="S-adenosyl-L-methionine-dependent methyltransferases"/>
    <property type="match status" value="1"/>
</dbReference>
<dbReference type="InterPro" id="IPR029063">
    <property type="entry name" value="SAM-dependent_MTases_sf"/>
</dbReference>
<proteinExistence type="predicted"/>
<dbReference type="Pfam" id="PF13578">
    <property type="entry name" value="Methyltransf_24"/>
    <property type="match status" value="1"/>
</dbReference>
<evidence type="ECO:0008006" key="2">
    <source>
        <dbReference type="Google" id="ProtNLM"/>
    </source>
</evidence>
<dbReference type="AlphaFoldDB" id="A0A6C0FBG9"/>
<protein>
    <recommendedName>
        <fullName evidence="2">Methyltransferase</fullName>
    </recommendedName>
</protein>
<evidence type="ECO:0000313" key="1">
    <source>
        <dbReference type="EMBL" id="QHT37899.1"/>
    </source>
</evidence>
<dbReference type="PANTHER" id="PTHR37909">
    <property type="entry name" value="S-ADENOSYL-L-METHIONINE-DEPENDENT METHYLTRANSFERASES SUPERFAMILY PROTEIN"/>
    <property type="match status" value="1"/>
</dbReference>
<sequence length="211" mass="24460">MDNRLSLLQSIVNKQIKLPDNEVNFKPYDELINKMNYKKIVELGVRDGKHFEQFVKSNADEILGVDLWLDSENIYQNDKKFSQEKQDLMYNNLVNKYSHDNRVKLIKHDSSSLANNYDDNYFDLVFVDADHSYEGSKKDINMWYSKVKSGGILCGHDFEDFGVNIDGKHYKFGVIKAVNEFVKNNNLQDNLFVTPKKGTLGGGIPCWYILK</sequence>